<comment type="caution">
    <text evidence="5">The sequence shown here is derived from an EMBL/GenBank/DDBJ whole genome shotgun (WGS) entry which is preliminary data.</text>
</comment>
<dbReference type="InterPro" id="IPR003782">
    <property type="entry name" value="SCO1/SenC"/>
</dbReference>
<dbReference type="PANTHER" id="PTHR12151">
    <property type="entry name" value="ELECTRON TRANSPORT PROTIN SCO1/SENC FAMILY MEMBER"/>
    <property type="match status" value="1"/>
</dbReference>
<gene>
    <name evidence="5" type="ORF">A9Q75_02315</name>
</gene>
<organism evidence="5 6">
    <name type="scientific">Colwellia psychrerythraea</name>
    <name type="common">Vibrio psychroerythus</name>
    <dbReference type="NCBI Taxonomy" id="28229"/>
    <lineage>
        <taxon>Bacteria</taxon>
        <taxon>Pseudomonadati</taxon>
        <taxon>Pseudomonadota</taxon>
        <taxon>Gammaproteobacteria</taxon>
        <taxon>Alteromonadales</taxon>
        <taxon>Colwelliaceae</taxon>
        <taxon>Colwellia</taxon>
    </lineage>
</organism>
<name>A0A1Y5ETX3_COLPS</name>
<evidence type="ECO:0000256" key="3">
    <source>
        <dbReference type="PIRSR" id="PIRSR603782-2"/>
    </source>
</evidence>
<keyword evidence="4" id="KW-0812">Transmembrane</keyword>
<evidence type="ECO:0000313" key="5">
    <source>
        <dbReference type="EMBL" id="OUR84504.1"/>
    </source>
</evidence>
<keyword evidence="2" id="KW-0479">Metal-binding</keyword>
<reference evidence="6" key="1">
    <citation type="journal article" date="2017" name="Proc. Natl. Acad. Sci. U.S.A.">
        <title>Simulation of Deepwater Horizon oil plume reveals substrate specialization within a complex community of hydrocarbon degraders.</title>
        <authorList>
            <person name="Hu P."/>
            <person name="Dubinsky E.A."/>
            <person name="Probst A.J."/>
            <person name="Wang J."/>
            <person name="Sieber C.M.K."/>
            <person name="Tom L.M."/>
            <person name="Gardinali P."/>
            <person name="Banfield J.F."/>
            <person name="Atlas R.M."/>
            <person name="Andersen G.L."/>
        </authorList>
    </citation>
    <scope>NUCLEOTIDE SEQUENCE [LARGE SCALE GENOMIC DNA]</scope>
</reference>
<evidence type="ECO:0008006" key="7">
    <source>
        <dbReference type="Google" id="ProtNLM"/>
    </source>
</evidence>
<evidence type="ECO:0000256" key="2">
    <source>
        <dbReference type="PIRSR" id="PIRSR603782-1"/>
    </source>
</evidence>
<accession>A0A1Y5ETX3</accession>
<sequence length="247" mass="28430">MNKLSHSQQALILLPILVIIASAIYIFRLTANSHFHNDGELPKIQGFVLKEAQQLTNIQLTDHQGMPVNRDYFLGKWQFISYGYTQCPDICPTTLFTLTQLADLLSARHENLETQFVFYTIDPYRDSQKILAQYIHYFSERFVAVRANNSADAQSFQKSLGIKVEITRGYINDTEKSISKNEHVLTATKNDLFYQVSHGLAIFLINPDAELQAVFLPETTELGMKFFTPNMLYHDYLKVINYYRQGS</sequence>
<comment type="similarity">
    <text evidence="1">Belongs to the SCO1/2 family.</text>
</comment>
<dbReference type="Gene3D" id="3.40.30.10">
    <property type="entry name" value="Glutaredoxin"/>
    <property type="match status" value="1"/>
</dbReference>
<keyword evidence="3" id="KW-1015">Disulfide bond</keyword>
<keyword evidence="4" id="KW-0472">Membrane</keyword>
<protein>
    <recommendedName>
        <fullName evidence="7">Electron transport protein SCO1/SenC</fullName>
    </recommendedName>
</protein>
<keyword evidence="2" id="KW-0186">Copper</keyword>
<dbReference type="GO" id="GO:0046872">
    <property type="term" value="F:metal ion binding"/>
    <property type="evidence" value="ECO:0007669"/>
    <property type="project" value="UniProtKB-KW"/>
</dbReference>
<dbReference type="Proteomes" id="UP000243053">
    <property type="component" value="Unassembled WGS sequence"/>
</dbReference>
<feature type="binding site" evidence="2">
    <location>
        <position position="91"/>
    </location>
    <ligand>
        <name>Cu cation</name>
        <dbReference type="ChEBI" id="CHEBI:23378"/>
    </ligand>
</feature>
<dbReference type="CDD" id="cd02968">
    <property type="entry name" value="SCO"/>
    <property type="match status" value="1"/>
</dbReference>
<evidence type="ECO:0000256" key="4">
    <source>
        <dbReference type="SAM" id="Phobius"/>
    </source>
</evidence>
<proteinExistence type="inferred from homology"/>
<evidence type="ECO:0000256" key="1">
    <source>
        <dbReference type="ARBA" id="ARBA00010996"/>
    </source>
</evidence>
<feature type="binding site" evidence="2">
    <location>
        <position position="87"/>
    </location>
    <ligand>
        <name>Cu cation</name>
        <dbReference type="ChEBI" id="CHEBI:23378"/>
    </ligand>
</feature>
<dbReference type="SUPFAM" id="SSF52833">
    <property type="entry name" value="Thioredoxin-like"/>
    <property type="match status" value="1"/>
</dbReference>
<feature type="disulfide bond" description="Redox-active" evidence="3">
    <location>
        <begin position="87"/>
        <end position="91"/>
    </location>
</feature>
<dbReference type="PANTHER" id="PTHR12151:SF25">
    <property type="entry name" value="LINALOOL DEHYDRATASE_ISOMERASE DOMAIN-CONTAINING PROTEIN"/>
    <property type="match status" value="1"/>
</dbReference>
<dbReference type="EMBL" id="MAAF01000016">
    <property type="protein sequence ID" value="OUR84504.1"/>
    <property type="molecule type" value="Genomic_DNA"/>
</dbReference>
<dbReference type="InterPro" id="IPR036249">
    <property type="entry name" value="Thioredoxin-like_sf"/>
</dbReference>
<evidence type="ECO:0000313" key="6">
    <source>
        <dbReference type="Proteomes" id="UP000243053"/>
    </source>
</evidence>
<dbReference type="Pfam" id="PF02630">
    <property type="entry name" value="SCO1-SenC"/>
    <property type="match status" value="1"/>
</dbReference>
<keyword evidence="4" id="KW-1133">Transmembrane helix</keyword>
<feature type="transmembrane region" description="Helical" evidence="4">
    <location>
        <begin position="12"/>
        <end position="31"/>
    </location>
</feature>
<dbReference type="AlphaFoldDB" id="A0A1Y5ETX3"/>